<dbReference type="EMBL" id="FCOM02000026">
    <property type="protein sequence ID" value="SAL76852.1"/>
    <property type="molecule type" value="Genomic_DNA"/>
</dbReference>
<evidence type="ECO:0000256" key="3">
    <source>
        <dbReference type="ARBA" id="ARBA00023163"/>
    </source>
</evidence>
<dbReference type="GO" id="GO:0003700">
    <property type="term" value="F:DNA-binding transcription factor activity"/>
    <property type="evidence" value="ECO:0007669"/>
    <property type="project" value="TreeGrafter"/>
</dbReference>
<dbReference type="Gene3D" id="3.30.450.40">
    <property type="match status" value="2"/>
</dbReference>
<feature type="domain" description="HTH iclR-type" evidence="4">
    <location>
        <begin position="18"/>
        <end position="79"/>
    </location>
</feature>
<dbReference type="RefSeq" id="WP_407642467.1">
    <property type="nucleotide sequence ID" value="NZ_FCOM02000026.1"/>
</dbReference>
<keyword evidence="3" id="KW-0804">Transcription</keyword>
<organism evidence="6 7">
    <name type="scientific">Caballeronia arvi</name>
    <dbReference type="NCBI Taxonomy" id="1777135"/>
    <lineage>
        <taxon>Bacteria</taxon>
        <taxon>Pseudomonadati</taxon>
        <taxon>Pseudomonadota</taxon>
        <taxon>Betaproteobacteria</taxon>
        <taxon>Burkholderiales</taxon>
        <taxon>Burkholderiaceae</taxon>
        <taxon>Caballeronia</taxon>
    </lineage>
</organism>
<dbReference type="PANTHER" id="PTHR30136:SF39">
    <property type="entry name" value="TRANSCRIPTIONAL REGULATORY PROTEIN"/>
    <property type="match status" value="1"/>
</dbReference>
<dbReference type="GO" id="GO:0003677">
    <property type="term" value="F:DNA binding"/>
    <property type="evidence" value="ECO:0007669"/>
    <property type="project" value="UniProtKB-KW"/>
</dbReference>
<dbReference type="SMART" id="SM00346">
    <property type="entry name" value="HTH_ICLR"/>
    <property type="match status" value="1"/>
</dbReference>
<evidence type="ECO:0000313" key="7">
    <source>
        <dbReference type="Proteomes" id="UP000055019"/>
    </source>
</evidence>
<dbReference type="InterPro" id="IPR036390">
    <property type="entry name" value="WH_DNA-bd_sf"/>
</dbReference>
<evidence type="ECO:0000256" key="1">
    <source>
        <dbReference type="ARBA" id="ARBA00023015"/>
    </source>
</evidence>
<name>A0A158K6V7_9BURK</name>
<feature type="domain" description="IclR-ED" evidence="5">
    <location>
        <begin position="80"/>
        <end position="239"/>
    </location>
</feature>
<reference evidence="6" key="1">
    <citation type="submission" date="2016-01" db="EMBL/GenBank/DDBJ databases">
        <authorList>
            <person name="Peeters C."/>
        </authorList>
    </citation>
    <scope>NUCLEOTIDE SEQUENCE [LARGE SCALE GENOMIC DNA]</scope>
    <source>
        <strain evidence="6">LMG 29317</strain>
    </source>
</reference>
<dbReference type="SUPFAM" id="SSF55781">
    <property type="entry name" value="GAF domain-like"/>
    <property type="match status" value="1"/>
</dbReference>
<dbReference type="InterPro" id="IPR014757">
    <property type="entry name" value="Tscrpt_reg_IclR_C"/>
</dbReference>
<dbReference type="PROSITE" id="PS51077">
    <property type="entry name" value="HTH_ICLR"/>
    <property type="match status" value="1"/>
</dbReference>
<comment type="caution">
    <text evidence="6">The sequence shown here is derived from an EMBL/GenBank/DDBJ whole genome shotgun (WGS) entry which is preliminary data.</text>
</comment>
<sequence>MVSTKEQAPDTGEVSSGVAVLDRAFAILDAFGATDDRLTLTELSRRTGLYKSTVLRLLGALEHGGFIRKLSDGQYAIGHQPLRLASLYQRSFQVGPVVEPLLQQLSRELGETASFYVRQGDYRLVLYRVEPSRSVRVSVRIGEEFAIDKGASGKVLLAFTEPQDARWDDIRAQLWAVSYGERDPETASASVPVFDSTGELVGALTLSGPRGRFDDPATIDAALKTLLGSARRATVALGGGGARYDASIASFAHVASPLTKDADTGGTG</sequence>
<dbReference type="AlphaFoldDB" id="A0A158K6V7"/>
<dbReference type="SUPFAM" id="SSF46785">
    <property type="entry name" value="Winged helix' DNA-binding domain"/>
    <property type="match status" value="1"/>
</dbReference>
<keyword evidence="7" id="KW-1185">Reference proteome</keyword>
<evidence type="ECO:0000256" key="2">
    <source>
        <dbReference type="ARBA" id="ARBA00023125"/>
    </source>
</evidence>
<dbReference type="InterPro" id="IPR036388">
    <property type="entry name" value="WH-like_DNA-bd_sf"/>
</dbReference>
<dbReference type="PANTHER" id="PTHR30136">
    <property type="entry name" value="HELIX-TURN-HELIX TRANSCRIPTIONAL REGULATOR, ICLR FAMILY"/>
    <property type="match status" value="1"/>
</dbReference>
<evidence type="ECO:0000259" key="4">
    <source>
        <dbReference type="PROSITE" id="PS51077"/>
    </source>
</evidence>
<keyword evidence="1" id="KW-0805">Transcription regulation</keyword>
<dbReference type="PROSITE" id="PS51078">
    <property type="entry name" value="ICLR_ED"/>
    <property type="match status" value="1"/>
</dbReference>
<evidence type="ECO:0000313" key="6">
    <source>
        <dbReference type="EMBL" id="SAL76852.1"/>
    </source>
</evidence>
<keyword evidence="2" id="KW-0238">DNA-binding</keyword>
<protein>
    <submittedName>
        <fullName evidence="6">IclR family transcriptional regulator</fullName>
    </submittedName>
</protein>
<dbReference type="Pfam" id="PF09339">
    <property type="entry name" value="HTH_IclR"/>
    <property type="match status" value="1"/>
</dbReference>
<dbReference type="InterPro" id="IPR005471">
    <property type="entry name" value="Tscrpt_reg_IclR_N"/>
</dbReference>
<gene>
    <name evidence="6" type="ORF">AWB74_05070</name>
</gene>
<dbReference type="InterPro" id="IPR050707">
    <property type="entry name" value="HTH_MetabolicPath_Reg"/>
</dbReference>
<evidence type="ECO:0000259" key="5">
    <source>
        <dbReference type="PROSITE" id="PS51078"/>
    </source>
</evidence>
<proteinExistence type="predicted"/>
<dbReference type="InterPro" id="IPR029016">
    <property type="entry name" value="GAF-like_dom_sf"/>
</dbReference>
<dbReference type="GO" id="GO:0045892">
    <property type="term" value="P:negative regulation of DNA-templated transcription"/>
    <property type="evidence" value="ECO:0007669"/>
    <property type="project" value="TreeGrafter"/>
</dbReference>
<dbReference type="Pfam" id="PF01614">
    <property type="entry name" value="IclR_C"/>
    <property type="match status" value="2"/>
</dbReference>
<dbReference type="Gene3D" id="1.10.10.10">
    <property type="entry name" value="Winged helix-like DNA-binding domain superfamily/Winged helix DNA-binding domain"/>
    <property type="match status" value="1"/>
</dbReference>
<dbReference type="Proteomes" id="UP000055019">
    <property type="component" value="Unassembled WGS sequence"/>
</dbReference>
<accession>A0A158K6V7</accession>